<evidence type="ECO:0000313" key="2">
    <source>
        <dbReference type="Proteomes" id="UP001500984"/>
    </source>
</evidence>
<dbReference type="EMBL" id="BAAAPZ010000002">
    <property type="protein sequence ID" value="GAA2091603.1"/>
    <property type="molecule type" value="Genomic_DNA"/>
</dbReference>
<evidence type="ECO:0008006" key="3">
    <source>
        <dbReference type="Google" id="ProtNLM"/>
    </source>
</evidence>
<keyword evidence="2" id="KW-1185">Reference proteome</keyword>
<protein>
    <recommendedName>
        <fullName evidence="3">Secreted protein</fullName>
    </recommendedName>
</protein>
<organism evidence="1 2">
    <name type="scientific">Brevibacterium salitolerans</name>
    <dbReference type="NCBI Taxonomy" id="1403566"/>
    <lineage>
        <taxon>Bacteria</taxon>
        <taxon>Bacillati</taxon>
        <taxon>Actinomycetota</taxon>
        <taxon>Actinomycetes</taxon>
        <taxon>Micrococcales</taxon>
        <taxon>Brevibacteriaceae</taxon>
        <taxon>Brevibacterium</taxon>
    </lineage>
</organism>
<comment type="caution">
    <text evidence="1">The sequence shown here is derived from an EMBL/GenBank/DDBJ whole genome shotgun (WGS) entry which is preliminary data.</text>
</comment>
<reference evidence="1 2" key="1">
    <citation type="journal article" date="2019" name="Int. J. Syst. Evol. Microbiol.">
        <title>The Global Catalogue of Microorganisms (GCM) 10K type strain sequencing project: providing services to taxonomists for standard genome sequencing and annotation.</title>
        <authorList>
            <consortium name="The Broad Institute Genomics Platform"/>
            <consortium name="The Broad Institute Genome Sequencing Center for Infectious Disease"/>
            <person name="Wu L."/>
            <person name="Ma J."/>
        </authorList>
    </citation>
    <scope>NUCLEOTIDE SEQUENCE [LARGE SCALE GENOMIC DNA]</scope>
    <source>
        <strain evidence="1 2">JCM 15900</strain>
    </source>
</reference>
<sequence length="99" mass="10485">MIALVAAVEPCAGPEALSTTVTRMPLRDRAKAIEAPITPLPTTTASAASVLPLMCTPSLVLSAAALPLRCRRCDPVAAASTLQLGWDSYERPRHRLPHT</sequence>
<proteinExistence type="predicted"/>
<evidence type="ECO:0000313" key="1">
    <source>
        <dbReference type="EMBL" id="GAA2091603.1"/>
    </source>
</evidence>
<gene>
    <name evidence="1" type="ORF">GCM10009823_08840</name>
</gene>
<dbReference type="Proteomes" id="UP001500984">
    <property type="component" value="Unassembled WGS sequence"/>
</dbReference>
<name>A0ABN2WIP2_9MICO</name>
<accession>A0ABN2WIP2</accession>